<protein>
    <submittedName>
        <fullName evidence="2">Na+/H+ antiporter subunit G</fullName>
    </submittedName>
</protein>
<evidence type="ECO:0000313" key="2">
    <source>
        <dbReference type="EMBL" id="NEI73267.1"/>
    </source>
</evidence>
<keyword evidence="1" id="KW-0812">Transmembrane</keyword>
<dbReference type="InterPro" id="IPR005133">
    <property type="entry name" value="PhaG_MnhG_YufB"/>
</dbReference>
<dbReference type="Pfam" id="PF03334">
    <property type="entry name" value="PhaG_MnhG_YufB"/>
    <property type="match status" value="1"/>
</dbReference>
<proteinExistence type="predicted"/>
<gene>
    <name evidence="2" type="ORF">GR212_27315</name>
</gene>
<dbReference type="AlphaFoldDB" id="A0A6L9UGK2"/>
<feature type="transmembrane region" description="Helical" evidence="1">
    <location>
        <begin position="64"/>
        <end position="87"/>
    </location>
</feature>
<dbReference type="Proteomes" id="UP000483035">
    <property type="component" value="Unassembled WGS sequence"/>
</dbReference>
<dbReference type="GO" id="GO:0015385">
    <property type="term" value="F:sodium:proton antiporter activity"/>
    <property type="evidence" value="ECO:0007669"/>
    <property type="project" value="TreeGrafter"/>
</dbReference>
<dbReference type="NCBIfam" id="TIGR01300">
    <property type="entry name" value="CPA3_mnhG_phaG"/>
    <property type="match status" value="1"/>
</dbReference>
<evidence type="ECO:0000313" key="3">
    <source>
        <dbReference type="Proteomes" id="UP000483035"/>
    </source>
</evidence>
<dbReference type="EMBL" id="WUEY01000017">
    <property type="protein sequence ID" value="NEI73267.1"/>
    <property type="molecule type" value="Genomic_DNA"/>
</dbReference>
<name>A0A6L9UGK2_9HYPH</name>
<keyword evidence="1" id="KW-1133">Transmembrane helix</keyword>
<reference evidence="2 3" key="1">
    <citation type="submission" date="2019-12" db="EMBL/GenBank/DDBJ databases">
        <title>Rhizobium genotypes associated with high levels of biological nitrogen fixation by grain legumes in a temperate-maritime cropping system.</title>
        <authorList>
            <person name="Maluk M."/>
            <person name="Francesc Ferrando Molina F."/>
            <person name="Lopez Del Egido L."/>
            <person name="Lafos M."/>
            <person name="Langarica-Fuentes A."/>
            <person name="Gebre Yohannes G."/>
            <person name="Young M.W."/>
            <person name="Martin P."/>
            <person name="Gantlett R."/>
            <person name="Kenicer G."/>
            <person name="Hawes C."/>
            <person name="Begg G.S."/>
            <person name="Quilliam R.S."/>
            <person name="Squire G.R."/>
            <person name="Poole P.S."/>
            <person name="Young P.W."/>
            <person name="Iannetta P.M."/>
            <person name="James E.K."/>
        </authorList>
    </citation>
    <scope>NUCLEOTIDE SEQUENCE [LARGE SCALE GENOMIC DNA]</scope>
    <source>
        <strain evidence="2 3">JHI1118</strain>
    </source>
</reference>
<accession>A0A6L9UGK2</accession>
<feature type="transmembrane region" description="Helical" evidence="1">
    <location>
        <begin position="6"/>
        <end position="28"/>
    </location>
</feature>
<organism evidence="2 3">
    <name type="scientific">Rhizobium lusitanum</name>
    <dbReference type="NCBI Taxonomy" id="293958"/>
    <lineage>
        <taxon>Bacteria</taxon>
        <taxon>Pseudomonadati</taxon>
        <taxon>Pseudomonadota</taxon>
        <taxon>Alphaproteobacteria</taxon>
        <taxon>Hyphomicrobiales</taxon>
        <taxon>Rhizobiaceae</taxon>
        <taxon>Rhizobium/Agrobacterium group</taxon>
        <taxon>Rhizobium</taxon>
    </lineage>
</organism>
<dbReference type="NCBIfam" id="NF009314">
    <property type="entry name" value="PRK12674.1-2"/>
    <property type="match status" value="1"/>
</dbReference>
<dbReference type="PANTHER" id="PTHR34703:SF1">
    <property type="entry name" value="ANTIPORTER SUBUNIT MNHG2-RELATED"/>
    <property type="match status" value="1"/>
</dbReference>
<comment type="caution">
    <text evidence="2">The sequence shown here is derived from an EMBL/GenBank/DDBJ whole genome shotgun (WGS) entry which is preliminary data.</text>
</comment>
<keyword evidence="1" id="KW-0472">Membrane</keyword>
<sequence>MDMLWAVIVTLLLLAGALFSLIAAIGIVRLPDLYSRMHAASKAGTVGSGLLLLAVGIHSQDLSILARALAGFVFFVLTAPISAHLLARAAHKAGHRLTPPSVRDELLQRERIAKGGYRKRG</sequence>
<dbReference type="PANTHER" id="PTHR34703">
    <property type="entry name" value="ANTIPORTER SUBUNIT MNHG2-RELATED"/>
    <property type="match status" value="1"/>
</dbReference>
<evidence type="ECO:0000256" key="1">
    <source>
        <dbReference type="SAM" id="Phobius"/>
    </source>
</evidence>